<dbReference type="EMBL" id="JARQZJ010000091">
    <property type="protein sequence ID" value="KAK9883532.1"/>
    <property type="molecule type" value="Genomic_DNA"/>
</dbReference>
<name>A0AAW1UU61_9CUCU</name>
<sequence>MSSSSDPPDKGGGGSPMSGVIAKALQTMWNKEVEEDSYMDIQTDNPVSSLQIRDAGAQDGNISNNIEKSNSLVQNNNKVLSNNISVPLQQKHMHRYDLSDIGPFVVYVEGQDKNIGNLHPLSIGKLIYRNDPSITNNILTIDKGGKNRLKINFRTFLSANKFLSSNFVKANKLEAFIPQFLIRRQGVIRSVDLDISLDELKTAIQPVAGQSFVILDIKRMTRKVSDEKGSISFVPTTSLLIIFKGQTLPQKISIFNCIRTVSPFIQRVVQCGKCLRFGHVANMCRGAERCSKCGQNHPLEKCETERALCIHCEGNHPSNDSKNCPEFANQKKIKEKMAYNNISYKEASTLVKNSYASVVSTLPIHFGSSNKFNTNINKSPKRRLPDDSKLELKRKHSDIIKIIPSTSGNGVSLKQNFNEYNKENSTSLDDSLDLSFLSEVVYNLLLSLLKECSGSMSNIGDISYKNVIKNKLQELLNGKQT</sequence>
<reference evidence="1 2" key="1">
    <citation type="submission" date="2023-03" db="EMBL/GenBank/DDBJ databases">
        <title>Genome insight into feeding habits of ladybird beetles.</title>
        <authorList>
            <person name="Li H.-S."/>
            <person name="Huang Y.-H."/>
            <person name="Pang H."/>
        </authorList>
    </citation>
    <scope>NUCLEOTIDE SEQUENCE [LARGE SCALE GENOMIC DNA]</scope>
    <source>
        <strain evidence="1">SYSU_2023b</strain>
        <tissue evidence="1">Whole body</tissue>
    </source>
</reference>
<dbReference type="AlphaFoldDB" id="A0AAW1UU61"/>
<evidence type="ECO:0000313" key="2">
    <source>
        <dbReference type="Proteomes" id="UP001431783"/>
    </source>
</evidence>
<protein>
    <recommendedName>
        <fullName evidence="3">Gag-like protein</fullName>
    </recommendedName>
</protein>
<keyword evidence="2" id="KW-1185">Reference proteome</keyword>
<comment type="caution">
    <text evidence="1">The sequence shown here is derived from an EMBL/GenBank/DDBJ whole genome shotgun (WGS) entry which is preliminary data.</text>
</comment>
<evidence type="ECO:0008006" key="3">
    <source>
        <dbReference type="Google" id="ProtNLM"/>
    </source>
</evidence>
<organism evidence="1 2">
    <name type="scientific">Henosepilachna vigintioctopunctata</name>
    <dbReference type="NCBI Taxonomy" id="420089"/>
    <lineage>
        <taxon>Eukaryota</taxon>
        <taxon>Metazoa</taxon>
        <taxon>Ecdysozoa</taxon>
        <taxon>Arthropoda</taxon>
        <taxon>Hexapoda</taxon>
        <taxon>Insecta</taxon>
        <taxon>Pterygota</taxon>
        <taxon>Neoptera</taxon>
        <taxon>Endopterygota</taxon>
        <taxon>Coleoptera</taxon>
        <taxon>Polyphaga</taxon>
        <taxon>Cucujiformia</taxon>
        <taxon>Coccinelloidea</taxon>
        <taxon>Coccinellidae</taxon>
        <taxon>Epilachninae</taxon>
        <taxon>Epilachnini</taxon>
        <taxon>Henosepilachna</taxon>
    </lineage>
</organism>
<evidence type="ECO:0000313" key="1">
    <source>
        <dbReference type="EMBL" id="KAK9883532.1"/>
    </source>
</evidence>
<accession>A0AAW1UU61</accession>
<proteinExistence type="predicted"/>
<dbReference type="Proteomes" id="UP001431783">
    <property type="component" value="Unassembled WGS sequence"/>
</dbReference>
<gene>
    <name evidence="1" type="ORF">WA026_001707</name>
</gene>